<keyword evidence="1" id="KW-0175">Coiled coil</keyword>
<dbReference type="Gene3D" id="1.20.58.1520">
    <property type="match status" value="1"/>
</dbReference>
<dbReference type="GO" id="GO:0008017">
    <property type="term" value="F:microtubule binding"/>
    <property type="evidence" value="ECO:0007669"/>
    <property type="project" value="InterPro"/>
</dbReference>
<reference evidence="2" key="2">
    <citation type="submission" date="2025-08" db="UniProtKB">
        <authorList>
            <consortium name="Ensembl"/>
        </authorList>
    </citation>
    <scope>IDENTIFICATION</scope>
</reference>
<dbReference type="PANTHER" id="PTHR19321:SF1">
    <property type="entry name" value="PROTEIN REGULATOR OF CYTOKINESIS 1"/>
    <property type="match status" value="1"/>
</dbReference>
<evidence type="ECO:0000313" key="2">
    <source>
        <dbReference type="Ensembl" id="ENSVURP00010009550.1"/>
    </source>
</evidence>
<sequence>MLFISFFCSCKHWLIWQVHFFSFFLFFFLLLSEVLVEDSTACFYKALGQLQEIWDSIGIPEDHRLQRVQVSGCLLDMMIAEEKSLKERLLKRIDSYQKEQDTLIKELKLEPFLEREETTMLELEQDLQTQIEELKRQKEERLQEQKLLQEQDQKLCEILCVLPYGLDNDSVLSIEELNQFRNYLAALEETKASRWEDFVSTKKQILLCMEDLGHTPETDFERDVVYKNEETFCLSLENLTALKNLLLQLEMEKAENEAVCKGLRSRIRELWLWLQISTQEREALAMFMTGSKAKIRKVLQLDMDRLEDLRIQNLKKMIEASKVELALYWEKCFYSQQQKEAFTYYYNEDYTEILLKLHGEEIVKLKQYYKLHKELFEGVQKWEKNWRLFLEFERKASDPSRFMNRGGNLLKEEKQRAKLQKILPKLEEELKAQIEMWEKEHSKAFVVNGQKFIEYIMEQWEMFHLKKDKEEQERQLKKNQQTGAEMLYSSRSKILCKKQGLRPNSSGKGYKVTKLYLVKKSDSCSEKYCLGKGSKNIQNGSLLAWKV</sequence>
<dbReference type="PANTHER" id="PTHR19321">
    <property type="entry name" value="PROTEIN REGULATOR OF CYTOKINESIS 1 PRC1-RELATED"/>
    <property type="match status" value="1"/>
</dbReference>
<dbReference type="GO" id="GO:1990023">
    <property type="term" value="C:mitotic spindle midzone"/>
    <property type="evidence" value="ECO:0007669"/>
    <property type="project" value="TreeGrafter"/>
</dbReference>
<dbReference type="OMA" id="IDICSVM"/>
<evidence type="ECO:0008006" key="4">
    <source>
        <dbReference type="Google" id="ProtNLM"/>
    </source>
</evidence>
<keyword evidence="3" id="KW-1185">Reference proteome</keyword>
<dbReference type="GO" id="GO:0005737">
    <property type="term" value="C:cytoplasm"/>
    <property type="evidence" value="ECO:0007669"/>
    <property type="project" value="TreeGrafter"/>
</dbReference>
<feature type="coiled-coil region" evidence="1">
    <location>
        <begin position="79"/>
        <end position="154"/>
    </location>
</feature>
<dbReference type="InterPro" id="IPR007145">
    <property type="entry name" value="MAP65_Ase1_PRC1"/>
</dbReference>
<evidence type="ECO:0000313" key="3">
    <source>
        <dbReference type="Proteomes" id="UP000314987"/>
    </source>
</evidence>
<evidence type="ECO:0000256" key="1">
    <source>
        <dbReference type="SAM" id="Coils"/>
    </source>
</evidence>
<dbReference type="Ensembl" id="ENSVURT00010010831.1">
    <property type="protein sequence ID" value="ENSVURP00010009550.1"/>
    <property type="gene ID" value="ENSVURG00010007380.1"/>
</dbReference>
<proteinExistence type="predicted"/>
<accession>A0A4X2KJQ2</accession>
<gene>
    <name evidence="2" type="primary">LOC114042399</name>
</gene>
<dbReference type="STRING" id="29139.ENSVURP00010009550"/>
<protein>
    <recommendedName>
        <fullName evidence="4">Protein regulator of cytokinesis 1</fullName>
    </recommendedName>
</protein>
<dbReference type="GeneTree" id="ENSGT00390000009453"/>
<dbReference type="AlphaFoldDB" id="A0A4X2KJQ2"/>
<dbReference type="Pfam" id="PF03999">
    <property type="entry name" value="MAP65_ASE1"/>
    <property type="match status" value="1"/>
</dbReference>
<reference evidence="2" key="3">
    <citation type="submission" date="2025-09" db="UniProtKB">
        <authorList>
            <consortium name="Ensembl"/>
        </authorList>
    </citation>
    <scope>IDENTIFICATION</scope>
</reference>
<organism evidence="2 3">
    <name type="scientific">Vombatus ursinus</name>
    <name type="common">Common wombat</name>
    <dbReference type="NCBI Taxonomy" id="29139"/>
    <lineage>
        <taxon>Eukaryota</taxon>
        <taxon>Metazoa</taxon>
        <taxon>Chordata</taxon>
        <taxon>Craniata</taxon>
        <taxon>Vertebrata</taxon>
        <taxon>Euteleostomi</taxon>
        <taxon>Mammalia</taxon>
        <taxon>Metatheria</taxon>
        <taxon>Diprotodontia</taxon>
        <taxon>Vombatidae</taxon>
        <taxon>Vombatus</taxon>
    </lineage>
</organism>
<name>A0A4X2KJQ2_VOMUR</name>
<dbReference type="GO" id="GO:0051256">
    <property type="term" value="P:mitotic spindle midzone assembly"/>
    <property type="evidence" value="ECO:0007669"/>
    <property type="project" value="TreeGrafter"/>
</dbReference>
<dbReference type="Proteomes" id="UP000314987">
    <property type="component" value="Unassembled WGS sequence"/>
</dbReference>
<feature type="coiled-coil region" evidence="1">
    <location>
        <begin position="409"/>
        <end position="436"/>
    </location>
</feature>
<reference evidence="3" key="1">
    <citation type="submission" date="2018-12" db="EMBL/GenBank/DDBJ databases">
        <authorList>
            <person name="Yazar S."/>
        </authorList>
    </citation>
    <scope>NUCLEOTIDE SEQUENCE [LARGE SCALE GENOMIC DNA]</scope>
</reference>